<evidence type="ECO:0000313" key="2">
    <source>
        <dbReference type="EMBL" id="WRS38150.1"/>
    </source>
</evidence>
<accession>A0ABZ1CGC6</accession>
<sequence>MFDRLKAACPRVADRIAHRWFRARYHLARLSRAWAYFRDRLDADEAQRIMLDCEYPAGWHPLLVLTVEDALEQAREIFADHPDLPRLINDGCARVASKWESYNDELYEARRWATDLAADYAVAEGVILTRLEAVGDHAASDTEGDDHTAVSKEGGAP</sequence>
<evidence type="ECO:0000313" key="3">
    <source>
        <dbReference type="Proteomes" id="UP001334732"/>
    </source>
</evidence>
<reference evidence="2 3" key="1">
    <citation type="submission" date="2023-12" db="EMBL/GenBank/DDBJ databases">
        <title>Thiobacillus sedimentum sp. nov., a chemolithoautotrophic sulfur-oxidizing bacterium isolated from freshwater sediment.</title>
        <authorList>
            <person name="Luo J."/>
            <person name="Dai C."/>
        </authorList>
    </citation>
    <scope>NUCLEOTIDE SEQUENCE [LARGE SCALE GENOMIC DNA]</scope>
    <source>
        <strain evidence="2 3">SCUT-2</strain>
    </source>
</reference>
<name>A0ABZ1CGC6_9PROT</name>
<gene>
    <name evidence="2" type="ORF">VA613_08995</name>
</gene>
<feature type="region of interest" description="Disordered" evidence="1">
    <location>
        <begin position="138"/>
        <end position="157"/>
    </location>
</feature>
<dbReference type="Proteomes" id="UP001334732">
    <property type="component" value="Chromosome"/>
</dbReference>
<keyword evidence="3" id="KW-1185">Reference proteome</keyword>
<evidence type="ECO:0000256" key="1">
    <source>
        <dbReference type="SAM" id="MobiDB-lite"/>
    </source>
</evidence>
<dbReference type="EMBL" id="CP141769">
    <property type="protein sequence ID" value="WRS38150.1"/>
    <property type="molecule type" value="Genomic_DNA"/>
</dbReference>
<feature type="compositionally biased region" description="Basic and acidic residues" evidence="1">
    <location>
        <begin position="138"/>
        <end position="150"/>
    </location>
</feature>
<protein>
    <submittedName>
        <fullName evidence="2">Uncharacterized protein</fullName>
    </submittedName>
</protein>
<proteinExistence type="predicted"/>
<organism evidence="2 3">
    <name type="scientific">Thiobacillus sedimenti</name>
    <dbReference type="NCBI Taxonomy" id="3110231"/>
    <lineage>
        <taxon>Bacteria</taxon>
        <taxon>Pseudomonadati</taxon>
        <taxon>Pseudomonadota</taxon>
        <taxon>Betaproteobacteria</taxon>
        <taxon>Nitrosomonadales</taxon>
        <taxon>Thiobacillaceae</taxon>
        <taxon>Thiobacillus</taxon>
    </lineage>
</organism>
<dbReference type="RefSeq" id="WP_324778750.1">
    <property type="nucleotide sequence ID" value="NZ_CP141769.1"/>
</dbReference>